<dbReference type="InterPro" id="IPR051338">
    <property type="entry name" value="NodU/CmcH_Carbamoyltrnsfr"/>
</dbReference>
<dbReference type="EMBL" id="BAABJQ010000033">
    <property type="protein sequence ID" value="GAA5198344.1"/>
    <property type="molecule type" value="Genomic_DNA"/>
</dbReference>
<evidence type="ECO:0000259" key="2">
    <source>
        <dbReference type="Pfam" id="PF02543"/>
    </source>
</evidence>
<sequence>MLILSFKEGHDGGIAAIEDGRLLFSLEAEKDSFPRFSSLTADVLLAAAERLDRLPDAVAVGGWVKGTFSNEAPSRTGYFGVGPGSVSSTEGRIFGHRVNVFSSTHERSHIFTALGMSPLPPGQPYYSLVWEGNIGSFYRIDERGQVEHLRHVLTDPGNKYAWLFALADPKFTANKGVLRLQDAGKQMALTAFATKRPANALERELIDTILSQEQIIVTLGKDDLASSPFYNAGVESQLFKDAAARLSDAIFGRFYDYAEAELTEGLPLLISGGCGLNCEWNRRWRECGLFPEVFVPPCPNDSGSALGTAIDAQHHYTGVAAVEWDVYAGDTFQEDVPIDPAQFDSRPLDLVEVARFLRDGNIVGWARGRWEIGPRALGNRSILAAPFGEEMLKRLNTLKQRETYRPIAPICLAQDAPRWFSGSIPDPYMLYFSQVTTDELTAVTHVDGSARVQTVTREQNSAMADLLAAFRDLTGFSVLCNTSLNFSGRGFINRTSDLLQYGEEHGLDGYVIGDSFVTRRRR</sequence>
<dbReference type="InterPro" id="IPR038152">
    <property type="entry name" value="Carbam_trans_C_sf"/>
</dbReference>
<accession>A0ABP9SKY3</accession>
<evidence type="ECO:0000313" key="4">
    <source>
        <dbReference type="EMBL" id="GAA5198344.1"/>
    </source>
</evidence>
<dbReference type="InterPro" id="IPR003696">
    <property type="entry name" value="Carbtransf_dom"/>
</dbReference>
<dbReference type="Gene3D" id="3.90.870.20">
    <property type="entry name" value="Carbamoyltransferase, C-terminal domain"/>
    <property type="match status" value="1"/>
</dbReference>
<dbReference type="Proteomes" id="UP001501570">
    <property type="component" value="Unassembled WGS sequence"/>
</dbReference>
<comment type="similarity">
    <text evidence="1">Belongs to the NodU/CmcH family.</text>
</comment>
<evidence type="ECO:0000256" key="1">
    <source>
        <dbReference type="ARBA" id="ARBA00006129"/>
    </source>
</evidence>
<dbReference type="PANTHER" id="PTHR34847:SF1">
    <property type="entry name" value="NODULATION PROTEIN U"/>
    <property type="match status" value="1"/>
</dbReference>
<proteinExistence type="inferred from homology"/>
<keyword evidence="5" id="KW-1185">Reference proteome</keyword>
<dbReference type="PANTHER" id="PTHR34847">
    <property type="entry name" value="NODULATION PROTEIN U"/>
    <property type="match status" value="1"/>
</dbReference>
<gene>
    <name evidence="4" type="ORF">GCM10023322_71480</name>
</gene>
<organism evidence="4 5">
    <name type="scientific">Rugosimonospora acidiphila</name>
    <dbReference type="NCBI Taxonomy" id="556531"/>
    <lineage>
        <taxon>Bacteria</taxon>
        <taxon>Bacillati</taxon>
        <taxon>Actinomycetota</taxon>
        <taxon>Actinomycetes</taxon>
        <taxon>Micromonosporales</taxon>
        <taxon>Micromonosporaceae</taxon>
        <taxon>Rugosimonospora</taxon>
    </lineage>
</organism>
<evidence type="ECO:0000313" key="5">
    <source>
        <dbReference type="Proteomes" id="UP001501570"/>
    </source>
</evidence>
<dbReference type="RefSeq" id="WP_345637360.1">
    <property type="nucleotide sequence ID" value="NZ_BAABJQ010000033.1"/>
</dbReference>
<protein>
    <submittedName>
        <fullName evidence="4">Nodulation protein U</fullName>
    </submittedName>
</protein>
<reference evidence="5" key="1">
    <citation type="journal article" date="2019" name="Int. J. Syst. Evol. Microbiol.">
        <title>The Global Catalogue of Microorganisms (GCM) 10K type strain sequencing project: providing services to taxonomists for standard genome sequencing and annotation.</title>
        <authorList>
            <consortium name="The Broad Institute Genomics Platform"/>
            <consortium name="The Broad Institute Genome Sequencing Center for Infectious Disease"/>
            <person name="Wu L."/>
            <person name="Ma J."/>
        </authorList>
    </citation>
    <scope>NUCLEOTIDE SEQUENCE [LARGE SCALE GENOMIC DNA]</scope>
    <source>
        <strain evidence="5">JCM 18304</strain>
    </source>
</reference>
<name>A0ABP9SKY3_9ACTN</name>
<comment type="caution">
    <text evidence="4">The sequence shown here is derived from an EMBL/GenBank/DDBJ whole genome shotgun (WGS) entry which is preliminary data.</text>
</comment>
<dbReference type="Pfam" id="PF02543">
    <property type="entry name" value="Carbam_trans_N"/>
    <property type="match status" value="1"/>
</dbReference>
<dbReference type="Pfam" id="PF16861">
    <property type="entry name" value="Carbam_trans_C"/>
    <property type="match status" value="1"/>
</dbReference>
<feature type="domain" description="Carbamoyltransferase C-terminal" evidence="3">
    <location>
        <begin position="354"/>
        <end position="518"/>
    </location>
</feature>
<evidence type="ECO:0000259" key="3">
    <source>
        <dbReference type="Pfam" id="PF16861"/>
    </source>
</evidence>
<feature type="domain" description="Carbamoyltransferase" evidence="2">
    <location>
        <begin position="268"/>
        <end position="310"/>
    </location>
</feature>
<dbReference type="InterPro" id="IPR031730">
    <property type="entry name" value="Carbam_trans_C"/>
</dbReference>
<dbReference type="Gene3D" id="3.30.420.40">
    <property type="match status" value="1"/>
</dbReference>